<keyword evidence="6" id="KW-0408">Iron</keyword>
<dbReference type="Gene3D" id="2.60.120.590">
    <property type="entry name" value="Alpha-ketoglutarate-dependent dioxygenase AlkB-like"/>
    <property type="match status" value="1"/>
</dbReference>
<dbReference type="RefSeq" id="XP_018014217.1">
    <property type="nucleotide sequence ID" value="XM_018158728.2"/>
</dbReference>
<evidence type="ECO:0000256" key="7">
    <source>
        <dbReference type="SAM" id="MobiDB-lite"/>
    </source>
</evidence>
<dbReference type="GO" id="GO:0051213">
    <property type="term" value="F:dioxygenase activity"/>
    <property type="evidence" value="ECO:0007669"/>
    <property type="project" value="UniProtKB-KW"/>
</dbReference>
<proteinExistence type="inferred from homology"/>
<comment type="similarity">
    <text evidence="2">Belongs to the alkB family.</text>
</comment>
<keyword evidence="8" id="KW-1185">Reference proteome</keyword>
<dbReference type="GO" id="GO:0046872">
    <property type="term" value="F:metal ion binding"/>
    <property type="evidence" value="ECO:0007669"/>
    <property type="project" value="UniProtKB-KW"/>
</dbReference>
<comment type="cofactor">
    <cofactor evidence="1">
        <name>Fe(2+)</name>
        <dbReference type="ChEBI" id="CHEBI:29033"/>
    </cofactor>
</comment>
<evidence type="ECO:0000256" key="1">
    <source>
        <dbReference type="ARBA" id="ARBA00001954"/>
    </source>
</evidence>
<dbReference type="GeneID" id="108671231"/>
<dbReference type="PANTHER" id="PTHR46030">
    <property type="entry name" value="ALPHA-KETOGLUTARATE-DEPENDENT DIOXYGENASE ALKB HOMOLOG 6"/>
    <property type="match status" value="1"/>
</dbReference>
<dbReference type="GO" id="GO:0005634">
    <property type="term" value="C:nucleus"/>
    <property type="evidence" value="ECO:0007669"/>
    <property type="project" value="TreeGrafter"/>
</dbReference>
<keyword evidence="3" id="KW-0479">Metal-binding</keyword>
<dbReference type="PANTHER" id="PTHR46030:SF1">
    <property type="entry name" value="ALPHA-KETOGLUTARATE-DEPENDENT DIOXYGENASE ALKB HOMOLOG 6"/>
    <property type="match status" value="1"/>
</dbReference>
<evidence type="ECO:0000313" key="8">
    <source>
        <dbReference type="Proteomes" id="UP000694843"/>
    </source>
</evidence>
<dbReference type="OrthoDB" id="412814at2759"/>
<evidence type="ECO:0000256" key="6">
    <source>
        <dbReference type="ARBA" id="ARBA00023004"/>
    </source>
</evidence>
<reference evidence="9" key="1">
    <citation type="submission" date="2025-08" db="UniProtKB">
        <authorList>
            <consortium name="RefSeq"/>
        </authorList>
    </citation>
    <scope>IDENTIFICATION</scope>
    <source>
        <tissue evidence="9">Whole organism</tissue>
    </source>
</reference>
<name>A0A8B7NKP1_HYAAZ</name>
<sequence length="433" mass="48773">MINYYFSLQQQAPKAVYYLSNFLTQDEESKLWQGVYAAPKPKWTVLSHRRLQNWGGKPHEKGMVPEPMPQWLQELVTTRVSGLGIFGGMEANHVLVNEYCPGQGIMSLKDRFLGSLLLEPRSLLILQERAYTSCLHDISSHALLDLVNKDRVLNWRQTALGQQENIVWNIFSSRGENFEDFLQKGEKSSVSKDMPSINDVNLKNQLNTNELAKREGFQNFHACGRLLLDLMSDDLTNQEFLEELTRFCEYVSKKTRKIVDNSHIPPLAEENTNGKNVTDEDDNECKTAVFENEFALCSRNLRPNSDFRNGSIETENNIPDNSNQKLASFIEQTSESSTVITTEDIPVKLPSSESTADTGDAPPTASEEALPSSLSVLSGLDGCGTQELNVVVGALEIKGNKSFILRRGTRVSLTIRRVPKVLKTKLFLQKKNR</sequence>
<evidence type="ECO:0000313" key="9">
    <source>
        <dbReference type="RefSeq" id="XP_018014217.1"/>
    </source>
</evidence>
<evidence type="ECO:0000256" key="4">
    <source>
        <dbReference type="ARBA" id="ARBA00022964"/>
    </source>
</evidence>
<dbReference type="SUPFAM" id="SSF51197">
    <property type="entry name" value="Clavaminate synthase-like"/>
    <property type="match status" value="1"/>
</dbReference>
<dbReference type="Proteomes" id="UP000694843">
    <property type="component" value="Unplaced"/>
</dbReference>
<keyword evidence="4" id="KW-0223">Dioxygenase</keyword>
<gene>
    <name evidence="9" type="primary">LOC108671231</name>
</gene>
<accession>A0A8B7NKP1</accession>
<dbReference type="AlphaFoldDB" id="A0A8B7NKP1"/>
<evidence type="ECO:0000256" key="5">
    <source>
        <dbReference type="ARBA" id="ARBA00023002"/>
    </source>
</evidence>
<evidence type="ECO:0000256" key="2">
    <source>
        <dbReference type="ARBA" id="ARBA00007879"/>
    </source>
</evidence>
<evidence type="ECO:0000256" key="3">
    <source>
        <dbReference type="ARBA" id="ARBA00022723"/>
    </source>
</evidence>
<dbReference type="InterPro" id="IPR037151">
    <property type="entry name" value="AlkB-like_sf"/>
</dbReference>
<keyword evidence="5" id="KW-0560">Oxidoreductase</keyword>
<feature type="region of interest" description="Disordered" evidence="7">
    <location>
        <begin position="333"/>
        <end position="370"/>
    </location>
</feature>
<dbReference type="InterPro" id="IPR032862">
    <property type="entry name" value="ALKBH6"/>
</dbReference>
<protein>
    <submittedName>
        <fullName evidence="9">Uncharacterized protein LOC108671231</fullName>
    </submittedName>
</protein>
<dbReference type="KEGG" id="hazt:108671231"/>
<organism evidence="8 9">
    <name type="scientific">Hyalella azteca</name>
    <name type="common">Amphipod</name>
    <dbReference type="NCBI Taxonomy" id="294128"/>
    <lineage>
        <taxon>Eukaryota</taxon>
        <taxon>Metazoa</taxon>
        <taxon>Ecdysozoa</taxon>
        <taxon>Arthropoda</taxon>
        <taxon>Crustacea</taxon>
        <taxon>Multicrustacea</taxon>
        <taxon>Malacostraca</taxon>
        <taxon>Eumalacostraca</taxon>
        <taxon>Peracarida</taxon>
        <taxon>Amphipoda</taxon>
        <taxon>Senticaudata</taxon>
        <taxon>Talitrida</taxon>
        <taxon>Talitroidea</taxon>
        <taxon>Hyalellidae</taxon>
        <taxon>Hyalella</taxon>
    </lineage>
</organism>